<comment type="caution">
    <text evidence="3">The sequence shown here is derived from an EMBL/GenBank/DDBJ whole genome shotgun (WGS) entry which is preliminary data.</text>
</comment>
<dbReference type="RefSeq" id="WP_060295903.1">
    <property type="nucleotide sequence ID" value="NZ_LPJX01000003.1"/>
</dbReference>
<dbReference type="Proteomes" id="UP000061512">
    <property type="component" value="Unassembled WGS sequence"/>
</dbReference>
<dbReference type="Pfam" id="PF07007">
    <property type="entry name" value="LprI"/>
    <property type="match status" value="1"/>
</dbReference>
<evidence type="ECO:0000313" key="4">
    <source>
        <dbReference type="Proteomes" id="UP000061512"/>
    </source>
</evidence>
<organism evidence="3 4">
    <name type="scientific">Burkholderia pseudomultivorans</name>
    <dbReference type="NCBI Taxonomy" id="1207504"/>
    <lineage>
        <taxon>Bacteria</taxon>
        <taxon>Pseudomonadati</taxon>
        <taxon>Pseudomonadota</taxon>
        <taxon>Betaproteobacteria</taxon>
        <taxon>Burkholderiales</taxon>
        <taxon>Burkholderiaceae</taxon>
        <taxon>Burkholderia</taxon>
        <taxon>Burkholderia cepacia complex</taxon>
    </lineage>
</organism>
<dbReference type="Gene3D" id="1.20.1270.180">
    <property type="match status" value="1"/>
</dbReference>
<gene>
    <name evidence="3" type="ORF">WT57_07080</name>
</gene>
<feature type="domain" description="Lysozyme inhibitor LprI-like N-terminal" evidence="2">
    <location>
        <begin position="21"/>
        <end position="112"/>
    </location>
</feature>
<evidence type="ECO:0000313" key="3">
    <source>
        <dbReference type="EMBL" id="KWF72062.1"/>
    </source>
</evidence>
<keyword evidence="1" id="KW-0732">Signal</keyword>
<protein>
    <recommendedName>
        <fullName evidence="2">Lysozyme inhibitor LprI-like N-terminal domain-containing protein</fullName>
    </recommendedName>
</protein>
<dbReference type="InterPro" id="IPR009739">
    <property type="entry name" value="LprI-like_N"/>
</dbReference>
<dbReference type="EMBL" id="LPJX01000003">
    <property type="protein sequence ID" value="KWF72062.1"/>
    <property type="molecule type" value="Genomic_DNA"/>
</dbReference>
<sequence>MKKIAFLVFLMLPATSFAGTCAGTANGHDDFSCVSRELENSKKDLNSIYQKIYSSTQYKREFEQSQKAWLSYREKQCNGYIAAEASQSQGTGPGLITKDCLLTITRQRVDYLKTLLEKR</sequence>
<evidence type="ECO:0000259" key="2">
    <source>
        <dbReference type="Pfam" id="PF07007"/>
    </source>
</evidence>
<evidence type="ECO:0000256" key="1">
    <source>
        <dbReference type="SAM" id="SignalP"/>
    </source>
</evidence>
<accession>A0A132F7X7</accession>
<name>A0A132F7X7_9BURK</name>
<dbReference type="AlphaFoldDB" id="A0A132F7X7"/>
<feature type="chain" id="PRO_5007799760" description="Lysozyme inhibitor LprI-like N-terminal domain-containing protein" evidence="1">
    <location>
        <begin position="19"/>
        <end position="119"/>
    </location>
</feature>
<proteinExistence type="predicted"/>
<reference evidence="3 4" key="1">
    <citation type="submission" date="2015-11" db="EMBL/GenBank/DDBJ databases">
        <title>Expanding the genomic diversity of Burkholderia species for the development of highly accurate diagnostics.</title>
        <authorList>
            <person name="Sahl J."/>
            <person name="Keim P."/>
            <person name="Wagner D."/>
        </authorList>
    </citation>
    <scope>NUCLEOTIDE SEQUENCE [LARGE SCALE GENOMIC DNA]</scope>
    <source>
        <strain evidence="3 4">MSMB574WGS</strain>
    </source>
</reference>
<feature type="signal peptide" evidence="1">
    <location>
        <begin position="1"/>
        <end position="18"/>
    </location>
</feature>